<keyword evidence="6" id="KW-1185">Reference proteome</keyword>
<dbReference type="Gene3D" id="3.30.70.580">
    <property type="entry name" value="Pseudouridine synthase I, catalytic domain, N-terminal subdomain"/>
    <property type="match status" value="1"/>
</dbReference>
<evidence type="ECO:0000259" key="4">
    <source>
        <dbReference type="Pfam" id="PF01416"/>
    </source>
</evidence>
<evidence type="ECO:0000313" key="6">
    <source>
        <dbReference type="Proteomes" id="UP000033140"/>
    </source>
</evidence>
<dbReference type="CDD" id="cd02569">
    <property type="entry name" value="PseudoU_synth_ScPus3"/>
    <property type="match status" value="1"/>
</dbReference>
<dbReference type="GO" id="GO:0005634">
    <property type="term" value="C:nucleus"/>
    <property type="evidence" value="ECO:0007669"/>
    <property type="project" value="TreeGrafter"/>
</dbReference>
<dbReference type="OMA" id="QITNYHR"/>
<dbReference type="PANTHER" id="PTHR11142:SF5">
    <property type="entry name" value="TRNA PSEUDOURIDINE(38_39) SYNTHASE"/>
    <property type="match status" value="1"/>
</dbReference>
<gene>
    <name evidence="5" type="ORF">G7K_6018-t1</name>
</gene>
<dbReference type="Gene3D" id="3.30.70.660">
    <property type="entry name" value="Pseudouridine synthase I, catalytic domain, C-terminal subdomain"/>
    <property type="match status" value="1"/>
</dbReference>
<evidence type="ECO:0000256" key="1">
    <source>
        <dbReference type="ARBA" id="ARBA00009375"/>
    </source>
</evidence>
<reference evidence="5 6" key="2">
    <citation type="journal article" date="2014" name="J. Gen. Appl. Microbiol.">
        <title>The early diverging ascomycetous budding yeast Saitoella complicata has three histone deacetylases belonging to the Clr6, Hos2, and Rpd3 lineages.</title>
        <authorList>
            <person name="Nishida H."/>
            <person name="Matsumoto T."/>
            <person name="Kondo S."/>
            <person name="Hamamoto M."/>
            <person name="Yoshikawa H."/>
        </authorList>
    </citation>
    <scope>NUCLEOTIDE SEQUENCE [LARGE SCALE GENOMIC DNA]</scope>
    <source>
        <strain evidence="5 6">NRRL Y-17804</strain>
    </source>
</reference>
<keyword evidence="2" id="KW-0819">tRNA processing</keyword>
<evidence type="ECO:0000256" key="2">
    <source>
        <dbReference type="ARBA" id="ARBA00022694"/>
    </source>
</evidence>
<feature type="domain" description="Pseudouridine synthase I TruA alpha/beta" evidence="4">
    <location>
        <begin position="216"/>
        <end position="330"/>
    </location>
</feature>
<accession>A0A0E9NR88</accession>
<dbReference type="InterPro" id="IPR020103">
    <property type="entry name" value="PsdUridine_synth_cat_dom_sf"/>
</dbReference>
<dbReference type="NCBIfam" id="TIGR00071">
    <property type="entry name" value="hisT_truA"/>
    <property type="match status" value="1"/>
</dbReference>
<dbReference type="Proteomes" id="UP000033140">
    <property type="component" value="Unassembled WGS sequence"/>
</dbReference>
<comment type="similarity">
    <text evidence="1">Belongs to the tRNA pseudouridine synthase TruA family.</text>
</comment>
<dbReference type="PANTHER" id="PTHR11142">
    <property type="entry name" value="PSEUDOURIDYLATE SYNTHASE"/>
    <property type="match status" value="1"/>
</dbReference>
<comment type="caution">
    <text evidence="5">The sequence shown here is derived from an EMBL/GenBank/DDBJ whole genome shotgun (WGS) entry which is preliminary data.</text>
</comment>
<dbReference type="GO" id="GO:0003723">
    <property type="term" value="F:RNA binding"/>
    <property type="evidence" value="ECO:0007669"/>
    <property type="project" value="InterPro"/>
</dbReference>
<dbReference type="InterPro" id="IPR041707">
    <property type="entry name" value="Pus3-like"/>
</dbReference>
<sequence length="440" mass="49458">MSFTPHITKITQLTSRFIPLPHLTTTITSPRTMITPLATGLPMSKKPKIEKAFDMSRYSKRYIALKFAYLGWPYQGLAAQSEPTALPTVEEVLFEALEKGKLIESKAGDGCRYSRCGRTDRGVSAFGQVCALEVRSNGPLDVEGGGTVHVGVPSGAWEELPYVEKLNRLLPPSIRVLSWTPEIPADFSARFSCSGRHYKYFLMMGNGLDIEAMREAAGYFVGEHDFRNFCKLDPTKQITNFKRGVKRATISPVSDENQQGALGMFVFDLEGTAFLWHQVRCMVAILLLVGQGHEKATIVRDLLDVEKFPTKPVYDMASDLPLVLYDCEFEGVKWERGGADPLAEARILRGLVSSLYSTWHEEKLKETMARHLLHSVAPASEIEGILARDENGKELKLNQDGTGFAKPVKNYVALANRRRQRHFEEANEIWRQKKDRSNEE</sequence>
<dbReference type="Pfam" id="PF01416">
    <property type="entry name" value="PseudoU_synth_1"/>
    <property type="match status" value="1"/>
</dbReference>
<dbReference type="InterPro" id="IPR020094">
    <property type="entry name" value="TruA/RsuA/RluB/E/F_N"/>
</dbReference>
<evidence type="ECO:0000313" key="5">
    <source>
        <dbReference type="EMBL" id="GAO51930.1"/>
    </source>
</evidence>
<dbReference type="AlphaFoldDB" id="A0A0E9NR88"/>
<dbReference type="GO" id="GO:0009982">
    <property type="term" value="F:pseudouridine synthase activity"/>
    <property type="evidence" value="ECO:0007669"/>
    <property type="project" value="InterPro"/>
</dbReference>
<dbReference type="EMBL" id="BACD03000055">
    <property type="protein sequence ID" value="GAO51930.1"/>
    <property type="molecule type" value="Genomic_DNA"/>
</dbReference>
<dbReference type="HAMAP" id="MF_00171">
    <property type="entry name" value="TruA"/>
    <property type="match status" value="1"/>
</dbReference>
<reference evidence="5 6" key="3">
    <citation type="journal article" date="2015" name="Genome Announc.">
        <title>Draft Genome Sequence of the Archiascomycetous Yeast Saitoella complicata.</title>
        <authorList>
            <person name="Yamauchi K."/>
            <person name="Kondo S."/>
            <person name="Hamamoto M."/>
            <person name="Takahashi Y."/>
            <person name="Ogura Y."/>
            <person name="Hayashi T."/>
            <person name="Nishida H."/>
        </authorList>
    </citation>
    <scope>NUCLEOTIDE SEQUENCE [LARGE SCALE GENOMIC DNA]</scope>
    <source>
        <strain evidence="5 6">NRRL Y-17804</strain>
    </source>
</reference>
<dbReference type="InterPro" id="IPR020097">
    <property type="entry name" value="PsdUridine_synth_TruA_a/b_dom"/>
</dbReference>
<dbReference type="GO" id="GO:0005737">
    <property type="term" value="C:cytoplasm"/>
    <property type="evidence" value="ECO:0007669"/>
    <property type="project" value="TreeGrafter"/>
</dbReference>
<dbReference type="InterPro" id="IPR001406">
    <property type="entry name" value="PsdUridine_synth_TruA"/>
</dbReference>
<reference evidence="5 6" key="1">
    <citation type="journal article" date="2011" name="J. Gen. Appl. Microbiol.">
        <title>Draft genome sequencing of the enigmatic yeast Saitoella complicata.</title>
        <authorList>
            <person name="Nishida H."/>
            <person name="Hamamoto M."/>
            <person name="Sugiyama J."/>
        </authorList>
    </citation>
    <scope>NUCLEOTIDE SEQUENCE [LARGE SCALE GENOMIC DNA]</scope>
    <source>
        <strain evidence="5 6">NRRL Y-17804</strain>
    </source>
</reference>
<dbReference type="GO" id="GO:0031119">
    <property type="term" value="P:tRNA pseudouridine synthesis"/>
    <property type="evidence" value="ECO:0007669"/>
    <property type="project" value="TreeGrafter"/>
</dbReference>
<keyword evidence="3" id="KW-0413">Isomerase</keyword>
<dbReference type="InterPro" id="IPR020095">
    <property type="entry name" value="PsdUridine_synth_TruA_C"/>
</dbReference>
<dbReference type="SUPFAM" id="SSF55120">
    <property type="entry name" value="Pseudouridine synthase"/>
    <property type="match status" value="1"/>
</dbReference>
<protein>
    <recommendedName>
        <fullName evidence="4">Pseudouridine synthase I TruA alpha/beta domain-containing protein</fullName>
    </recommendedName>
</protein>
<dbReference type="GO" id="GO:1990481">
    <property type="term" value="P:mRNA pseudouridine synthesis"/>
    <property type="evidence" value="ECO:0007669"/>
    <property type="project" value="TreeGrafter"/>
</dbReference>
<evidence type="ECO:0000256" key="3">
    <source>
        <dbReference type="ARBA" id="ARBA00023235"/>
    </source>
</evidence>
<organism evidence="5 6">
    <name type="scientific">Saitoella complicata (strain BCRC 22490 / CBS 7301 / JCM 7358 / NBRC 10748 / NRRL Y-17804)</name>
    <dbReference type="NCBI Taxonomy" id="698492"/>
    <lineage>
        <taxon>Eukaryota</taxon>
        <taxon>Fungi</taxon>
        <taxon>Dikarya</taxon>
        <taxon>Ascomycota</taxon>
        <taxon>Taphrinomycotina</taxon>
        <taxon>Taphrinomycotina incertae sedis</taxon>
        <taxon>Saitoella</taxon>
    </lineage>
</organism>
<dbReference type="STRING" id="698492.A0A0E9NR88"/>
<name>A0A0E9NR88_SAICN</name>
<proteinExistence type="inferred from homology"/>